<protein>
    <submittedName>
        <fullName evidence="4">Zinc-binding dehydrogenase</fullName>
    </submittedName>
</protein>
<dbReference type="RefSeq" id="WP_125015260.1">
    <property type="nucleotide sequence ID" value="NZ_QWEZ01000001.1"/>
</dbReference>
<proteinExistence type="predicted"/>
<keyword evidence="5" id="KW-1185">Reference proteome</keyword>
<keyword evidence="2" id="KW-0560">Oxidoreductase</keyword>
<dbReference type="InterPro" id="IPR020843">
    <property type="entry name" value="ER"/>
</dbReference>
<dbReference type="InterPro" id="IPR013149">
    <property type="entry name" value="ADH-like_C"/>
</dbReference>
<evidence type="ECO:0000256" key="2">
    <source>
        <dbReference type="ARBA" id="ARBA00023002"/>
    </source>
</evidence>
<accession>A0A3P3VQD2</accession>
<dbReference type="Pfam" id="PF08240">
    <property type="entry name" value="ADH_N"/>
    <property type="match status" value="1"/>
</dbReference>
<organism evidence="4 5">
    <name type="scientific">Aestuariirhabdus litorea</name>
    <dbReference type="NCBI Taxonomy" id="2528527"/>
    <lineage>
        <taxon>Bacteria</taxon>
        <taxon>Pseudomonadati</taxon>
        <taxon>Pseudomonadota</taxon>
        <taxon>Gammaproteobacteria</taxon>
        <taxon>Oceanospirillales</taxon>
        <taxon>Aestuariirhabdaceae</taxon>
        <taxon>Aestuariirhabdus</taxon>
    </lineage>
</organism>
<dbReference type="GO" id="GO:0016651">
    <property type="term" value="F:oxidoreductase activity, acting on NAD(P)H"/>
    <property type="evidence" value="ECO:0007669"/>
    <property type="project" value="TreeGrafter"/>
</dbReference>
<dbReference type="CDD" id="cd05282">
    <property type="entry name" value="ETR_like"/>
    <property type="match status" value="1"/>
</dbReference>
<reference evidence="4 5" key="1">
    <citation type="submission" date="2018-08" db="EMBL/GenBank/DDBJ databases">
        <authorList>
            <person name="Khan S.A."/>
        </authorList>
    </citation>
    <scope>NUCLEOTIDE SEQUENCE [LARGE SCALE GENOMIC DNA]</scope>
    <source>
        <strain evidence="4 5">GTF-13</strain>
    </source>
</reference>
<evidence type="ECO:0000256" key="1">
    <source>
        <dbReference type="ARBA" id="ARBA00022857"/>
    </source>
</evidence>
<dbReference type="Gene3D" id="3.40.50.720">
    <property type="entry name" value="NAD(P)-binding Rossmann-like Domain"/>
    <property type="match status" value="1"/>
</dbReference>
<dbReference type="EMBL" id="QWEZ01000001">
    <property type="protein sequence ID" value="RRJ84830.1"/>
    <property type="molecule type" value="Genomic_DNA"/>
</dbReference>
<evidence type="ECO:0000259" key="3">
    <source>
        <dbReference type="SMART" id="SM00829"/>
    </source>
</evidence>
<name>A0A3P3VQD2_9GAMM</name>
<comment type="caution">
    <text evidence="4">The sequence shown here is derived from an EMBL/GenBank/DDBJ whole genome shotgun (WGS) entry which is preliminary data.</text>
</comment>
<dbReference type="Proteomes" id="UP000280792">
    <property type="component" value="Unassembled WGS sequence"/>
</dbReference>
<dbReference type="AlphaFoldDB" id="A0A3P3VQD2"/>
<dbReference type="Pfam" id="PF00107">
    <property type="entry name" value="ADH_zinc_N"/>
    <property type="match status" value="1"/>
</dbReference>
<dbReference type="SUPFAM" id="SSF51735">
    <property type="entry name" value="NAD(P)-binding Rossmann-fold domains"/>
    <property type="match status" value="1"/>
</dbReference>
<gene>
    <name evidence="4" type="ORF">D0544_06990</name>
</gene>
<keyword evidence="1" id="KW-0521">NADP</keyword>
<evidence type="ECO:0000313" key="4">
    <source>
        <dbReference type="EMBL" id="RRJ84830.1"/>
    </source>
</evidence>
<dbReference type="SUPFAM" id="SSF50129">
    <property type="entry name" value="GroES-like"/>
    <property type="match status" value="1"/>
</dbReference>
<dbReference type="InterPro" id="IPR013154">
    <property type="entry name" value="ADH-like_N"/>
</dbReference>
<dbReference type="SMART" id="SM00829">
    <property type="entry name" value="PKS_ER"/>
    <property type="match status" value="1"/>
</dbReference>
<dbReference type="InterPro" id="IPR011032">
    <property type="entry name" value="GroES-like_sf"/>
</dbReference>
<sequence length="355" mass="38448">MRSVQITHLSEGFDRVQLVDVEPPTPGPGQVRVKMLLSPVNPSDLNFIRGDYRQALEHLVWNRGRPHPVFDPEGRLPYPELPYALGGEGVGVVEACGSGWLARRLKGRRVAVAGGPPHGTWQDYCVVDARKALPVPDQLSDEQAAMFIVNPLSAYVMLTRVLRVKRGGWLLQSAAASSLGKIVIRLAEQLGVNTINLVRSKESADQLLAMGARHVLVGEGEGLSDQVAEITGGKGADYAMDAVGGGLAGAMVQCLGLGGHMVLFGTLANHPITLPSRDLMMPVARLTGFFALNWLGQQHPLQMLMILRELKRLQLEGIFEAPVERLFALEEVVAALEMASTKGRQGKVLLNIGQR</sequence>
<dbReference type="GO" id="GO:0070402">
    <property type="term" value="F:NADPH binding"/>
    <property type="evidence" value="ECO:0007669"/>
    <property type="project" value="TreeGrafter"/>
</dbReference>
<evidence type="ECO:0000313" key="5">
    <source>
        <dbReference type="Proteomes" id="UP000280792"/>
    </source>
</evidence>
<dbReference type="PANTHER" id="PTHR48106">
    <property type="entry name" value="QUINONE OXIDOREDUCTASE PIG3-RELATED"/>
    <property type="match status" value="1"/>
</dbReference>
<dbReference type="PANTHER" id="PTHR48106:SF18">
    <property type="entry name" value="QUINONE OXIDOREDUCTASE PIG3"/>
    <property type="match status" value="1"/>
</dbReference>
<dbReference type="Gene3D" id="3.90.180.10">
    <property type="entry name" value="Medium-chain alcohol dehydrogenases, catalytic domain"/>
    <property type="match status" value="1"/>
</dbReference>
<feature type="domain" description="Enoyl reductase (ER)" evidence="3">
    <location>
        <begin position="12"/>
        <end position="350"/>
    </location>
</feature>
<reference evidence="4 5" key="2">
    <citation type="submission" date="2018-12" db="EMBL/GenBank/DDBJ databases">
        <title>Simiduia agarivorans gen. nov., sp. nov., a marine, agarolytic bacterium isolated from shallow coastal water from Keelung, Taiwan.</title>
        <authorList>
            <person name="Shieh W.Y."/>
        </authorList>
    </citation>
    <scope>NUCLEOTIDE SEQUENCE [LARGE SCALE GENOMIC DNA]</scope>
    <source>
        <strain evidence="4 5">GTF-13</strain>
    </source>
</reference>
<dbReference type="InterPro" id="IPR036291">
    <property type="entry name" value="NAD(P)-bd_dom_sf"/>
</dbReference>